<dbReference type="InParanoid" id="A0A2H3CRQ1"/>
<evidence type="ECO:0000313" key="2">
    <source>
        <dbReference type="Proteomes" id="UP000217790"/>
    </source>
</evidence>
<protein>
    <submittedName>
        <fullName evidence="1">Uncharacterized protein</fullName>
    </submittedName>
</protein>
<keyword evidence="2" id="KW-1185">Reference proteome</keyword>
<gene>
    <name evidence="1" type="ORF">ARMGADRAFT_136035</name>
</gene>
<evidence type="ECO:0000313" key="1">
    <source>
        <dbReference type="EMBL" id="PBK79417.1"/>
    </source>
</evidence>
<dbReference type="OrthoDB" id="3258141at2759"/>
<proteinExistence type="predicted"/>
<dbReference type="OMA" id="YNNGRER"/>
<name>A0A2H3CRQ1_ARMGA</name>
<dbReference type="Proteomes" id="UP000217790">
    <property type="component" value="Unassembled WGS sequence"/>
</dbReference>
<organism evidence="1 2">
    <name type="scientific">Armillaria gallica</name>
    <name type="common">Bulbous honey fungus</name>
    <name type="synonym">Armillaria bulbosa</name>
    <dbReference type="NCBI Taxonomy" id="47427"/>
    <lineage>
        <taxon>Eukaryota</taxon>
        <taxon>Fungi</taxon>
        <taxon>Dikarya</taxon>
        <taxon>Basidiomycota</taxon>
        <taxon>Agaricomycotina</taxon>
        <taxon>Agaricomycetes</taxon>
        <taxon>Agaricomycetidae</taxon>
        <taxon>Agaricales</taxon>
        <taxon>Marasmiineae</taxon>
        <taxon>Physalacriaceae</taxon>
        <taxon>Armillaria</taxon>
    </lineage>
</organism>
<dbReference type="EMBL" id="KZ293777">
    <property type="protein sequence ID" value="PBK79417.1"/>
    <property type="molecule type" value="Genomic_DNA"/>
</dbReference>
<sequence>MANLLRTAKSGSDWTTSELDAYHIKIVPVDPLDFFGVQAPQVDPEILEHVEAADMIQDRNAELISLLDLESAVVYFTVELFNVPGYVKRDRLARTRVDLPLLICGEYHHTRTDICLVDHSRNDILLLGQEDNGTQFVAEAVAAFAQNN</sequence>
<reference evidence="2" key="1">
    <citation type="journal article" date="2017" name="Nat. Ecol. Evol.">
        <title>Genome expansion and lineage-specific genetic innovations in the forest pathogenic fungi Armillaria.</title>
        <authorList>
            <person name="Sipos G."/>
            <person name="Prasanna A.N."/>
            <person name="Walter M.C."/>
            <person name="O'Connor E."/>
            <person name="Balint B."/>
            <person name="Krizsan K."/>
            <person name="Kiss B."/>
            <person name="Hess J."/>
            <person name="Varga T."/>
            <person name="Slot J."/>
            <person name="Riley R."/>
            <person name="Boka B."/>
            <person name="Rigling D."/>
            <person name="Barry K."/>
            <person name="Lee J."/>
            <person name="Mihaltcheva S."/>
            <person name="LaButti K."/>
            <person name="Lipzen A."/>
            <person name="Waldron R."/>
            <person name="Moloney N.M."/>
            <person name="Sperisen C."/>
            <person name="Kredics L."/>
            <person name="Vagvoelgyi C."/>
            <person name="Patrignani A."/>
            <person name="Fitzpatrick D."/>
            <person name="Nagy I."/>
            <person name="Doyle S."/>
            <person name="Anderson J.B."/>
            <person name="Grigoriev I.V."/>
            <person name="Gueldener U."/>
            <person name="Muensterkoetter M."/>
            <person name="Nagy L.G."/>
        </authorList>
    </citation>
    <scope>NUCLEOTIDE SEQUENCE [LARGE SCALE GENOMIC DNA]</scope>
    <source>
        <strain evidence="2">Ar21-2</strain>
    </source>
</reference>
<accession>A0A2H3CRQ1</accession>
<dbReference type="AlphaFoldDB" id="A0A2H3CRQ1"/>